<sequence length="382" mass="43271">MVVESEQSPAKRKSAVLASTARKVSEKDELGPECWSDLSVDDGDSDPNVIPHLKKKRKKTLYLNLTDKDNAQSTSSTNLSHSPPAEIINNTTQPSMSSDSTQVIVTTKERSSERTKPKRKKRNPSAWARNERKRLRNSGQAYMTSRGKKAEARQMTDGCSTSCRYMCHANFGLEDRNQIFKNYWALQNIDLQRQFIHSTVTKTGVKRSYTDKKRSRRSNTFCYSLSVGGKGQPVCKKFYLATLGIKQDLVFGAIRKLTDTGAMVADMRGMHKNHPTLDENIVQDIRDHIKSFPTVPSHNVRQSSSKQYLKDGLSLAAMYRLYKEHCDKKGTPSAKEATYKAVFYRDFNIAFHKPKKNLCDGCQAFKNMPDPTDEQKEKQGAH</sequence>
<evidence type="ECO:0000313" key="2">
    <source>
        <dbReference type="EMBL" id="KAK3744630.1"/>
    </source>
</evidence>
<dbReference type="PANTHER" id="PTHR10773:SF19">
    <property type="match status" value="1"/>
</dbReference>
<feature type="region of interest" description="Disordered" evidence="1">
    <location>
        <begin position="1"/>
        <end position="52"/>
    </location>
</feature>
<proteinExistence type="predicted"/>
<organism evidence="2 3">
    <name type="scientific">Elysia crispata</name>
    <name type="common">lettuce slug</name>
    <dbReference type="NCBI Taxonomy" id="231223"/>
    <lineage>
        <taxon>Eukaryota</taxon>
        <taxon>Metazoa</taxon>
        <taxon>Spiralia</taxon>
        <taxon>Lophotrochozoa</taxon>
        <taxon>Mollusca</taxon>
        <taxon>Gastropoda</taxon>
        <taxon>Heterobranchia</taxon>
        <taxon>Euthyneura</taxon>
        <taxon>Panpulmonata</taxon>
        <taxon>Sacoglossa</taxon>
        <taxon>Placobranchoidea</taxon>
        <taxon>Plakobranchidae</taxon>
        <taxon>Elysia</taxon>
    </lineage>
</organism>
<comment type="caution">
    <text evidence="2">The sequence shown here is derived from an EMBL/GenBank/DDBJ whole genome shotgun (WGS) entry which is preliminary data.</text>
</comment>
<dbReference type="Proteomes" id="UP001283361">
    <property type="component" value="Unassembled WGS sequence"/>
</dbReference>
<protein>
    <submittedName>
        <fullName evidence="2">Uncharacterized protein</fullName>
    </submittedName>
</protein>
<gene>
    <name evidence="2" type="ORF">RRG08_062280</name>
</gene>
<dbReference type="AlphaFoldDB" id="A0AAE0YH49"/>
<dbReference type="EMBL" id="JAWDGP010006253">
    <property type="protein sequence ID" value="KAK3744630.1"/>
    <property type="molecule type" value="Genomic_DNA"/>
</dbReference>
<feature type="compositionally biased region" description="Polar residues" evidence="1">
    <location>
        <begin position="88"/>
        <end position="105"/>
    </location>
</feature>
<keyword evidence="3" id="KW-1185">Reference proteome</keyword>
<name>A0AAE0YH49_9GAST</name>
<evidence type="ECO:0000256" key="1">
    <source>
        <dbReference type="SAM" id="MobiDB-lite"/>
    </source>
</evidence>
<feature type="region of interest" description="Disordered" evidence="1">
    <location>
        <begin position="67"/>
        <end position="149"/>
    </location>
</feature>
<reference evidence="2" key="1">
    <citation type="journal article" date="2023" name="G3 (Bethesda)">
        <title>A reference genome for the long-term kleptoplast-retaining sea slug Elysia crispata morphotype clarki.</title>
        <authorList>
            <person name="Eastman K.E."/>
            <person name="Pendleton A.L."/>
            <person name="Shaikh M.A."/>
            <person name="Suttiyut T."/>
            <person name="Ogas R."/>
            <person name="Tomko P."/>
            <person name="Gavelis G."/>
            <person name="Widhalm J.R."/>
            <person name="Wisecaver J.H."/>
        </authorList>
    </citation>
    <scope>NUCLEOTIDE SEQUENCE</scope>
    <source>
        <strain evidence="2">ECLA1</strain>
    </source>
</reference>
<feature type="compositionally biased region" description="Polar residues" evidence="1">
    <location>
        <begin position="71"/>
        <end position="81"/>
    </location>
</feature>
<dbReference type="PANTHER" id="PTHR10773">
    <property type="entry name" value="DNA-DIRECTED RNA POLYMERASES I, II, AND III SUBUNIT RPABC2"/>
    <property type="match status" value="1"/>
</dbReference>
<evidence type="ECO:0000313" key="3">
    <source>
        <dbReference type="Proteomes" id="UP001283361"/>
    </source>
</evidence>
<accession>A0AAE0YH49</accession>